<keyword evidence="2" id="KW-0472">Membrane</keyword>
<dbReference type="SUPFAM" id="SSF109604">
    <property type="entry name" value="HD-domain/PDEase-like"/>
    <property type="match status" value="2"/>
</dbReference>
<feature type="domain" description="HD-GYP" evidence="4">
    <location>
        <begin position="726"/>
        <end position="938"/>
    </location>
</feature>
<dbReference type="SMART" id="SM00304">
    <property type="entry name" value="HAMP"/>
    <property type="match status" value="1"/>
</dbReference>
<dbReference type="Pfam" id="PF00672">
    <property type="entry name" value="HAMP"/>
    <property type="match status" value="1"/>
</dbReference>
<dbReference type="Gene3D" id="1.10.3210.10">
    <property type="entry name" value="Hypothetical protein af1432"/>
    <property type="match status" value="2"/>
</dbReference>
<evidence type="ECO:0000256" key="1">
    <source>
        <dbReference type="SAM" id="MobiDB-lite"/>
    </source>
</evidence>
<evidence type="ECO:0000313" key="5">
    <source>
        <dbReference type="EMBL" id="QFI54066.1"/>
    </source>
</evidence>
<organism evidence="5 6">
    <name type="scientific">Aeromonas simiae</name>
    <dbReference type="NCBI Taxonomy" id="218936"/>
    <lineage>
        <taxon>Bacteria</taxon>
        <taxon>Pseudomonadati</taxon>
        <taxon>Pseudomonadota</taxon>
        <taxon>Gammaproteobacteria</taxon>
        <taxon>Aeromonadales</taxon>
        <taxon>Aeromonadaceae</taxon>
        <taxon>Aeromonas</taxon>
    </lineage>
</organism>
<evidence type="ECO:0000313" key="6">
    <source>
        <dbReference type="Proteomes" id="UP000594034"/>
    </source>
</evidence>
<dbReference type="InterPro" id="IPR052020">
    <property type="entry name" value="Cyclic_di-GMP/3'3'-cGAMP_PDE"/>
</dbReference>
<dbReference type="GO" id="GO:0016020">
    <property type="term" value="C:membrane"/>
    <property type="evidence" value="ECO:0007669"/>
    <property type="project" value="InterPro"/>
</dbReference>
<dbReference type="Pfam" id="PF13487">
    <property type="entry name" value="HD_5"/>
    <property type="match status" value="1"/>
</dbReference>
<dbReference type="AlphaFoldDB" id="A0A5J6WSF4"/>
<dbReference type="RefSeq" id="WP_193003583.1">
    <property type="nucleotide sequence ID" value="NZ_CP040449.1"/>
</dbReference>
<dbReference type="PANTHER" id="PTHR45228:SF5">
    <property type="entry name" value="CYCLIC DI-GMP PHOSPHODIESTERASE VC_1348-RELATED"/>
    <property type="match status" value="1"/>
</dbReference>
<gene>
    <name evidence="5" type="ORF">FE240_04760</name>
</gene>
<evidence type="ECO:0000256" key="2">
    <source>
        <dbReference type="SAM" id="Phobius"/>
    </source>
</evidence>
<dbReference type="Proteomes" id="UP000594034">
    <property type="component" value="Chromosome"/>
</dbReference>
<dbReference type="SUPFAM" id="SSF55781">
    <property type="entry name" value="GAF domain-like"/>
    <property type="match status" value="1"/>
</dbReference>
<dbReference type="EMBL" id="CP040449">
    <property type="protein sequence ID" value="QFI54066.1"/>
    <property type="molecule type" value="Genomic_DNA"/>
</dbReference>
<name>A0A5J6WSF4_9GAMM</name>
<dbReference type="GO" id="GO:0007165">
    <property type="term" value="P:signal transduction"/>
    <property type="evidence" value="ECO:0007669"/>
    <property type="project" value="InterPro"/>
</dbReference>
<dbReference type="CDD" id="cd00077">
    <property type="entry name" value="HDc"/>
    <property type="match status" value="2"/>
</dbReference>
<proteinExistence type="predicted"/>
<feature type="region of interest" description="Disordered" evidence="1">
    <location>
        <begin position="758"/>
        <end position="792"/>
    </location>
</feature>
<evidence type="ECO:0000259" key="3">
    <source>
        <dbReference type="PROSITE" id="PS50885"/>
    </source>
</evidence>
<dbReference type="GO" id="GO:0008081">
    <property type="term" value="F:phosphoric diester hydrolase activity"/>
    <property type="evidence" value="ECO:0007669"/>
    <property type="project" value="UniProtKB-ARBA"/>
</dbReference>
<keyword evidence="2" id="KW-1133">Transmembrane helix</keyword>
<dbReference type="InterPro" id="IPR003607">
    <property type="entry name" value="HD/PDEase_dom"/>
</dbReference>
<reference evidence="5 6" key="1">
    <citation type="submission" date="2019-05" db="EMBL/GenBank/DDBJ databases">
        <title>OXA-830, a novel chromosomally encoded expanded-spectrum class D beta-lactamase in Aeromonas simiae.</title>
        <authorList>
            <person name="Zhou W."/>
            <person name="Chen Q."/>
        </authorList>
    </citation>
    <scope>NUCLEOTIDE SEQUENCE [LARGE SCALE GENOMIC DNA]</scope>
    <source>
        <strain evidence="5 6">A6</strain>
    </source>
</reference>
<dbReference type="PROSITE" id="PS51832">
    <property type="entry name" value="HD_GYP"/>
    <property type="match status" value="1"/>
</dbReference>
<keyword evidence="6" id="KW-1185">Reference proteome</keyword>
<dbReference type="InterPro" id="IPR003660">
    <property type="entry name" value="HAMP_dom"/>
</dbReference>
<protein>
    <submittedName>
        <fullName evidence="5">HAMP domain-containing protein</fullName>
    </submittedName>
</protein>
<dbReference type="PANTHER" id="PTHR45228">
    <property type="entry name" value="CYCLIC DI-GMP PHOSPHODIESTERASE TM_0186-RELATED"/>
    <property type="match status" value="1"/>
</dbReference>
<dbReference type="InterPro" id="IPR037522">
    <property type="entry name" value="HD_GYP_dom"/>
</dbReference>
<dbReference type="KEGG" id="asim:FE240_04760"/>
<feature type="transmembrane region" description="Helical" evidence="2">
    <location>
        <begin position="340"/>
        <end position="358"/>
    </location>
</feature>
<feature type="transmembrane region" description="Helical" evidence="2">
    <location>
        <begin position="16"/>
        <end position="36"/>
    </location>
</feature>
<keyword evidence="2" id="KW-0812">Transmembrane</keyword>
<sequence length="953" mass="106119">MNTQLTRARQPQRLSFPLFIALAMSLVVLVVALVLASQTYRETMAQSLADQEHQFDNLTRMLRLRVTANQNLITAQLRLMAQSKLQEAANWPDRERFLPQLMELLPRSGASSSVFARFDNGDQLMLTHQPDADVRWQVRQFDAASQQERLILLGEDGAPLQRSHHDVALPAHLEQAQFEQALTSNHTVQLPLMSLWSGEPPVIATLQAASNHRSVFGVTAALTDIRDAMVQQIGALEGYLLVIDRHSRRLIHGDPALLGDNKEAAPLLTDLSHPLLNALTQARSSDLDRHDLHGFTLTLPKGEQWQIRHLDEGSHPDLELLYAVPADLLHQRAVTKARQFTLSLLLCFAPAIPLIGWMTQRMSRPLHQLTQEIGRIGAFELDERPLPEAPVSEFHALVQAIRRMRGALRNFINIGESLVAKQDLRPLLQGMLVETNLALQAEGGAILLREGDAFTLAATCWHGRELPPMTTPLSLERHPLFARPLEGHPHWSDLDDSLWRPLSFFGERPPGAGVAIEPLKDHGGRLEGFMLFVLPAMAPTRRNGHLALLRACSGSAASAVLTQRLLHEQKGLLDAMVRLLAGTIDAKSPHTGGHCRRVPELALQLARCASASQEGELAGFTPGPDQWEAIELASWLHDCGKIATPEFVVDKATKLETPYNRIHEIRTRFEVLKRDALIATLDERLPSDEQAATRAAVAPQWRELDEEFAFVARCNLGNEFMCEDDQARVRAIGKRTWLRTLSLRLGLSDQELARLPAGTEPLPACEPLLSDRPEQRIPHAAPPPTDPRFTLRPPKCLYDQGELHNLTVSRGTLTPEERYKINEHIIQTIRMLEALPFPHHLAEVPLMVGGHHERADGKGYPAGLTGEQTHLCARIIAIADVFEALTASDRPYKRPKRLGEALAIMRKMTEGGHFDPTLFALFVSSGIWRDYGQRHLSPAQCDEVNEVALLAGL</sequence>
<dbReference type="Gene3D" id="6.10.340.10">
    <property type="match status" value="1"/>
</dbReference>
<dbReference type="SMART" id="SM00471">
    <property type="entry name" value="HDc"/>
    <property type="match status" value="1"/>
</dbReference>
<dbReference type="PROSITE" id="PS50885">
    <property type="entry name" value="HAMP"/>
    <property type="match status" value="1"/>
</dbReference>
<feature type="domain" description="HAMP" evidence="3">
    <location>
        <begin position="360"/>
        <end position="413"/>
    </location>
</feature>
<accession>A0A5J6WSF4</accession>
<evidence type="ECO:0000259" key="4">
    <source>
        <dbReference type="PROSITE" id="PS51832"/>
    </source>
</evidence>